<name>A0A060R8W6_9BACT</name>
<reference evidence="1 2" key="1">
    <citation type="journal article" date="2015" name="Genome Announc.">
        <title>Complete Genome Sequence of the Novel Leech Symbiont Mucinivorans hirudinis M3T.</title>
        <authorList>
            <person name="Nelson M.C."/>
            <person name="Bomar L."/>
            <person name="Graf J."/>
        </authorList>
    </citation>
    <scope>NUCLEOTIDE SEQUENCE [LARGE SCALE GENOMIC DNA]</scope>
    <source>
        <strain evidence="2">M3</strain>
    </source>
</reference>
<evidence type="ECO:0000313" key="1">
    <source>
        <dbReference type="EMBL" id="CDN31990.1"/>
    </source>
</evidence>
<evidence type="ECO:0000313" key="2">
    <source>
        <dbReference type="Proteomes" id="UP000027616"/>
    </source>
</evidence>
<dbReference type="HOGENOM" id="CLU_2634225_0_0_10"/>
<dbReference type="Proteomes" id="UP000027616">
    <property type="component" value="Chromosome I"/>
</dbReference>
<dbReference type="STRING" id="1433126.BN938_1911"/>
<organism evidence="1 2">
    <name type="scientific">Mucinivorans hirudinis</name>
    <dbReference type="NCBI Taxonomy" id="1433126"/>
    <lineage>
        <taxon>Bacteria</taxon>
        <taxon>Pseudomonadati</taxon>
        <taxon>Bacteroidota</taxon>
        <taxon>Bacteroidia</taxon>
        <taxon>Bacteroidales</taxon>
        <taxon>Rikenellaceae</taxon>
        <taxon>Mucinivorans</taxon>
    </lineage>
</organism>
<dbReference type="EMBL" id="HG934468">
    <property type="protein sequence ID" value="CDN31990.1"/>
    <property type="molecule type" value="Genomic_DNA"/>
</dbReference>
<sequence length="77" mass="8706">MYVGGLLCPRVATLFIELLISLTTPLFRGLCAAYYHGVVSVRTHLSPAKINPTTNTRPKENFEQPTQNIIFVLFLIW</sequence>
<dbReference type="AlphaFoldDB" id="A0A060R8W6"/>
<protein>
    <submittedName>
        <fullName evidence="1">Uncharacterized protein</fullName>
    </submittedName>
</protein>
<proteinExistence type="predicted"/>
<dbReference type="KEGG" id="rbc:BN938_1911"/>
<accession>A0A060R8W6</accession>
<keyword evidence="2" id="KW-1185">Reference proteome</keyword>
<gene>
    <name evidence="1" type="ORF">BN938_1911</name>
</gene>